<reference evidence="1 2" key="1">
    <citation type="journal article" date="2021" name="Elife">
        <title>Chloroplast acquisition without the gene transfer in kleptoplastic sea slugs, Plakobranchus ocellatus.</title>
        <authorList>
            <person name="Maeda T."/>
            <person name="Takahashi S."/>
            <person name="Yoshida T."/>
            <person name="Shimamura S."/>
            <person name="Takaki Y."/>
            <person name="Nagai Y."/>
            <person name="Toyoda A."/>
            <person name="Suzuki Y."/>
            <person name="Arimoto A."/>
            <person name="Ishii H."/>
            <person name="Satoh N."/>
            <person name="Nishiyama T."/>
            <person name="Hasebe M."/>
            <person name="Maruyama T."/>
            <person name="Minagawa J."/>
            <person name="Obokata J."/>
            <person name="Shigenobu S."/>
        </authorList>
    </citation>
    <scope>NUCLEOTIDE SEQUENCE [LARGE SCALE GENOMIC DNA]</scope>
</reference>
<keyword evidence="2" id="KW-1185">Reference proteome</keyword>
<evidence type="ECO:0000313" key="1">
    <source>
        <dbReference type="EMBL" id="GFO26770.1"/>
    </source>
</evidence>
<gene>
    <name evidence="1" type="ORF">PoB_005327500</name>
</gene>
<dbReference type="AlphaFoldDB" id="A0AAV4C273"/>
<evidence type="ECO:0008006" key="3">
    <source>
        <dbReference type="Google" id="ProtNLM"/>
    </source>
</evidence>
<organism evidence="1 2">
    <name type="scientific">Plakobranchus ocellatus</name>
    <dbReference type="NCBI Taxonomy" id="259542"/>
    <lineage>
        <taxon>Eukaryota</taxon>
        <taxon>Metazoa</taxon>
        <taxon>Spiralia</taxon>
        <taxon>Lophotrochozoa</taxon>
        <taxon>Mollusca</taxon>
        <taxon>Gastropoda</taxon>
        <taxon>Heterobranchia</taxon>
        <taxon>Euthyneura</taxon>
        <taxon>Panpulmonata</taxon>
        <taxon>Sacoglossa</taxon>
        <taxon>Placobranchoidea</taxon>
        <taxon>Plakobranchidae</taxon>
        <taxon>Plakobranchus</taxon>
    </lineage>
</organism>
<accession>A0AAV4C273</accession>
<comment type="caution">
    <text evidence="1">The sequence shown here is derived from an EMBL/GenBank/DDBJ whole genome shotgun (WGS) entry which is preliminary data.</text>
</comment>
<sequence>MDFLRPCESEKRLIGSKLAGEHKTSSNYQRFCFKSKGLGHIARDCTYSSPAAKKAGAGVIVTAPRAGARQDTAARTGLLWR</sequence>
<protein>
    <recommendedName>
        <fullName evidence="3">CCHC-type domain-containing protein</fullName>
    </recommendedName>
</protein>
<proteinExistence type="predicted"/>
<dbReference type="EMBL" id="BLXT01005858">
    <property type="protein sequence ID" value="GFO26770.1"/>
    <property type="molecule type" value="Genomic_DNA"/>
</dbReference>
<dbReference type="Proteomes" id="UP000735302">
    <property type="component" value="Unassembled WGS sequence"/>
</dbReference>
<name>A0AAV4C273_9GAST</name>
<evidence type="ECO:0000313" key="2">
    <source>
        <dbReference type="Proteomes" id="UP000735302"/>
    </source>
</evidence>